<reference evidence="2 3" key="1">
    <citation type="submission" date="2018-11" db="EMBL/GenBank/DDBJ databases">
        <title>Genome sequence of Mycoplasma struthionis sp. nov.</title>
        <authorList>
            <person name="Spergser J."/>
        </authorList>
    </citation>
    <scope>NUCLEOTIDE SEQUENCE [LARGE SCALE GENOMIC DNA]</scope>
    <source>
        <strain evidence="2 3">237IA</strain>
    </source>
</reference>
<accession>A0A3G8LJH8</accession>
<organism evidence="2 3">
    <name type="scientific">Mycoplasma struthionis</name>
    <dbReference type="NCBI Taxonomy" id="538220"/>
    <lineage>
        <taxon>Bacteria</taxon>
        <taxon>Bacillati</taxon>
        <taxon>Mycoplasmatota</taxon>
        <taxon>Mollicutes</taxon>
        <taxon>Mycoplasmataceae</taxon>
        <taxon>Mycoplasma</taxon>
    </lineage>
</organism>
<evidence type="ECO:0000313" key="2">
    <source>
        <dbReference type="EMBL" id="AZG68798.1"/>
    </source>
</evidence>
<gene>
    <name evidence="2" type="ORF">EGN60_02420</name>
</gene>
<keyword evidence="1" id="KW-0812">Transmembrane</keyword>
<protein>
    <submittedName>
        <fullName evidence="2">Uncharacterized protein</fullName>
    </submittedName>
</protein>
<evidence type="ECO:0000313" key="3">
    <source>
        <dbReference type="Proteomes" id="UP000275883"/>
    </source>
</evidence>
<keyword evidence="1" id="KW-0472">Membrane</keyword>
<name>A0A3G8LJH8_9MOLU</name>
<dbReference type="Proteomes" id="UP000275883">
    <property type="component" value="Chromosome"/>
</dbReference>
<feature type="transmembrane region" description="Helical" evidence="1">
    <location>
        <begin position="12"/>
        <end position="37"/>
    </location>
</feature>
<keyword evidence="3" id="KW-1185">Reference proteome</keyword>
<evidence type="ECO:0000256" key="1">
    <source>
        <dbReference type="SAM" id="Phobius"/>
    </source>
</evidence>
<dbReference type="EMBL" id="CP034044">
    <property type="protein sequence ID" value="AZG68798.1"/>
    <property type="molecule type" value="Genomic_DNA"/>
</dbReference>
<keyword evidence="1" id="KW-1133">Transmembrane helix</keyword>
<dbReference type="KEGG" id="mstr:EGN60_02420"/>
<sequence length="329" mass="38547">MLNKKKSIKQRVATTFGYLILGTAIVGSISGSIYYVYKNSLNIEKTYWSPQKFLEAANKVKVSDKLQTSQSASDLYNSFISQKKLSDQKMENFVKAHPEFVSENISTKKLNELKKIAPKEFDVNAFLSQRFSKTSNYENVKFLDFKYTNLELGQNDNELLLSYEIYLNYEYASGNYESSKVRKTPQSRYFLKGEQVVKILSQNEKWMPNSEFDKNSDKISKQFADVLLKSVEYKKRTNKDNWFDTDEFRNEIFSIFSKSMEDYNAFPDIYPKDEFKVVPYIDKENPEPIVTWNPVKKLNILSINYRYINKTNENVKSEGRKKQFNILGI</sequence>
<proteinExistence type="predicted"/>
<dbReference type="RefSeq" id="WP_124724491.1">
    <property type="nucleotide sequence ID" value="NZ_CP034044.1"/>
</dbReference>
<dbReference type="OrthoDB" id="396847at2"/>
<dbReference type="AlphaFoldDB" id="A0A3G8LJH8"/>